<evidence type="ECO:0000256" key="3">
    <source>
        <dbReference type="ARBA" id="ARBA00005757"/>
    </source>
</evidence>
<name>A0A0C4W5S6_PLETR</name>
<accession>A0A0C4W5S6</accession>
<dbReference type="GO" id="GO:0008200">
    <property type="term" value="F:ion channel inhibitor activity"/>
    <property type="evidence" value="ECO:0007669"/>
    <property type="project" value="InterPro"/>
</dbReference>
<organism evidence="8">
    <name type="scientific">Plectreurys tristis</name>
    <name type="common">Spider</name>
    <name type="synonym">Plectreurys bispinosus</name>
    <dbReference type="NCBI Taxonomy" id="33319"/>
    <lineage>
        <taxon>Eukaryota</taxon>
        <taxon>Metazoa</taxon>
        <taxon>Ecdysozoa</taxon>
        <taxon>Arthropoda</taxon>
        <taxon>Chelicerata</taxon>
        <taxon>Arachnida</taxon>
        <taxon>Araneae</taxon>
        <taxon>Araneomorphae</taxon>
        <taxon>Haplogynae</taxon>
        <taxon>Pholcoidea</taxon>
        <taxon>Plectreuridae</taxon>
        <taxon>Plectreurys</taxon>
    </lineage>
</organism>
<dbReference type="GO" id="GO:0005576">
    <property type="term" value="C:extracellular region"/>
    <property type="evidence" value="ECO:0007669"/>
    <property type="project" value="UniProtKB-SubCell"/>
</dbReference>
<evidence type="ECO:0000256" key="4">
    <source>
        <dbReference type="ARBA" id="ARBA00022525"/>
    </source>
</evidence>
<proteinExistence type="inferred from homology"/>
<comment type="similarity">
    <text evidence="3">Belongs to the neurotoxin 02 (plectoxin) family. 02 (plectoxin) subfamily.</text>
</comment>
<keyword evidence="5" id="KW-0800">Toxin</keyword>
<protein>
    <submittedName>
        <fullName evidence="8">Clone 1378 transcribed RNA sequence</fullName>
    </submittedName>
</protein>
<comment type="subcellular location">
    <subcellularLocation>
        <location evidence="2">Secreted</location>
    </subcellularLocation>
</comment>
<keyword evidence="7" id="KW-0732">Signal</keyword>
<evidence type="ECO:0000256" key="2">
    <source>
        <dbReference type="ARBA" id="ARBA00004613"/>
    </source>
</evidence>
<evidence type="ECO:0000313" key="8">
    <source>
        <dbReference type="EMBL" id="AJD25318.1"/>
    </source>
</evidence>
<evidence type="ECO:0000256" key="5">
    <source>
        <dbReference type="ARBA" id="ARBA00022699"/>
    </source>
</evidence>
<keyword evidence="6" id="KW-1015">Disulfide bond</keyword>
<keyword evidence="4" id="KW-0964">Secreted</keyword>
<dbReference type="EMBL" id="KJ124693">
    <property type="protein sequence ID" value="AJD25318.1"/>
    <property type="molecule type" value="Transcribed_RNA"/>
</dbReference>
<feature type="chain" id="PRO_5002173050" evidence="7">
    <location>
        <begin position="21"/>
        <end position="82"/>
    </location>
</feature>
<evidence type="ECO:0000256" key="1">
    <source>
        <dbReference type="ARBA" id="ARBA00002245"/>
    </source>
</evidence>
<dbReference type="Pfam" id="PF02819">
    <property type="entry name" value="Toxin_9"/>
    <property type="match status" value="1"/>
</dbReference>
<sequence length="82" mass="9145">MKHLILASALICALVVCTSAEEQVNVPFLPDERAVKCIGWQETCNGNLPCCNECVMCECNIMGQNCRCNHPKATNECESRRR</sequence>
<evidence type="ECO:0000256" key="6">
    <source>
        <dbReference type="ARBA" id="ARBA00023157"/>
    </source>
</evidence>
<comment type="function">
    <text evidence="1">Potent toxin that may paralyze and/or kill insect pests such as H.virescens (lepidoptera), S.exigua (beet armyworm) and M.sexta (tobacco hornworm).</text>
</comment>
<reference evidence="8" key="1">
    <citation type="journal article" date="2014" name="J. Venom Res.">
        <title>Plectreurys tristis venome: A proteomic and transcriptomic analysis.</title>
        <authorList>
            <person name="Zobel-Thropp P.A."/>
            <person name="Thomas E.Z."/>
            <person name="David C.L."/>
            <person name="Breci L.A."/>
            <person name="Binford G.J."/>
        </authorList>
    </citation>
    <scope>NUCLEOTIDE SEQUENCE</scope>
    <source>
        <tissue evidence="8">Venom gland</tissue>
    </source>
</reference>
<evidence type="ECO:0000256" key="7">
    <source>
        <dbReference type="SAM" id="SignalP"/>
    </source>
</evidence>
<keyword evidence="5" id="KW-0528">Neurotoxin</keyword>
<feature type="signal peptide" evidence="7">
    <location>
        <begin position="1"/>
        <end position="20"/>
    </location>
</feature>
<dbReference type="AlphaFoldDB" id="A0A0C4W5S6"/>
<dbReference type="InterPro" id="IPR004169">
    <property type="entry name" value="Spidertoxin"/>
</dbReference>